<keyword evidence="3" id="KW-0804">Transcription</keyword>
<dbReference type="Proteomes" id="UP000829817">
    <property type="component" value="Chromosome"/>
</dbReference>
<dbReference type="InterPro" id="IPR029016">
    <property type="entry name" value="GAF-like_dom_sf"/>
</dbReference>
<sequence>MKSSISIPALDKAVRILDLLTREATPMSGADIAKILDLPRSSVHGLLAGLLEADLVRKTDERHFALGTHVMYWANGFLAQQDVVAEFHEAIARIPELAPYTLTLSTLSGDQVVYLACKNSNAPLGFTFRIGMQVPAVFTATGKMMLSGLSDEEVKQIISHFPPPFTDNSVQNHHDFAHELAQIRRQGYAVDNGQLRLGMHCFGVAVYDHNNQARFGVAASLIEQEADEAARRHLIGSLQQLAARLTQALGGQTR</sequence>
<dbReference type="SUPFAM" id="SSF46785">
    <property type="entry name" value="Winged helix' DNA-binding domain"/>
    <property type="match status" value="1"/>
</dbReference>
<evidence type="ECO:0000313" key="7">
    <source>
        <dbReference type="Proteomes" id="UP000829817"/>
    </source>
</evidence>
<evidence type="ECO:0000256" key="2">
    <source>
        <dbReference type="ARBA" id="ARBA00023125"/>
    </source>
</evidence>
<dbReference type="PROSITE" id="PS51078">
    <property type="entry name" value="ICLR_ED"/>
    <property type="match status" value="1"/>
</dbReference>
<dbReference type="EMBL" id="CP091508">
    <property type="protein sequence ID" value="UOO81460.1"/>
    <property type="molecule type" value="Genomic_DNA"/>
</dbReference>
<dbReference type="InterPro" id="IPR005471">
    <property type="entry name" value="Tscrpt_reg_IclR_N"/>
</dbReference>
<evidence type="ECO:0000259" key="5">
    <source>
        <dbReference type="PROSITE" id="PS51078"/>
    </source>
</evidence>
<reference evidence="6 7" key="1">
    <citation type="journal article" date="2022" name="Res Sq">
        <title>Evolution of multicellular longitudinally dividing oral cavity symbionts (Neisseriaceae).</title>
        <authorList>
            <person name="Nyongesa S."/>
            <person name="Weber P."/>
            <person name="Bernet E."/>
            <person name="Pullido F."/>
            <person name="Nieckarz M."/>
            <person name="Delaby M."/>
            <person name="Nieves C."/>
            <person name="Viehboeck T."/>
            <person name="Krause N."/>
            <person name="Rivera-Millot A."/>
            <person name="Nakamura A."/>
            <person name="Vischer N."/>
            <person name="VanNieuwenhze M."/>
            <person name="Brun Y."/>
            <person name="Cava F."/>
            <person name="Bulgheresi S."/>
            <person name="Veyrier F."/>
        </authorList>
    </citation>
    <scope>NUCLEOTIDE SEQUENCE [LARGE SCALE GENOMIC DNA]</scope>
    <source>
        <strain evidence="6 7">CCUG 63373m</strain>
    </source>
</reference>
<dbReference type="SMART" id="SM00346">
    <property type="entry name" value="HTH_ICLR"/>
    <property type="match status" value="1"/>
</dbReference>
<evidence type="ECO:0000313" key="6">
    <source>
        <dbReference type="EMBL" id="UOO81460.1"/>
    </source>
</evidence>
<dbReference type="Gene3D" id="1.10.10.10">
    <property type="entry name" value="Winged helix-like DNA-binding domain superfamily/Winged helix DNA-binding domain"/>
    <property type="match status" value="1"/>
</dbReference>
<organism evidence="6 7">
    <name type="scientific">Uruburuella testudinis</name>
    <dbReference type="NCBI Taxonomy" id="1282863"/>
    <lineage>
        <taxon>Bacteria</taxon>
        <taxon>Pseudomonadati</taxon>
        <taxon>Pseudomonadota</taxon>
        <taxon>Betaproteobacteria</taxon>
        <taxon>Neisseriales</taxon>
        <taxon>Neisseriaceae</taxon>
        <taxon>Uruburuella</taxon>
    </lineage>
</organism>
<name>A0ABY4DQZ6_9NEIS</name>
<dbReference type="InterPro" id="IPR050707">
    <property type="entry name" value="HTH_MetabolicPath_Reg"/>
</dbReference>
<keyword evidence="1" id="KW-0805">Transcription regulation</keyword>
<evidence type="ECO:0000256" key="1">
    <source>
        <dbReference type="ARBA" id="ARBA00023015"/>
    </source>
</evidence>
<keyword evidence="2" id="KW-0238">DNA-binding</keyword>
<dbReference type="Pfam" id="PF01614">
    <property type="entry name" value="IclR_C"/>
    <property type="match status" value="1"/>
</dbReference>
<accession>A0ABY4DQZ6</accession>
<keyword evidence="7" id="KW-1185">Reference proteome</keyword>
<dbReference type="InterPro" id="IPR036388">
    <property type="entry name" value="WH-like_DNA-bd_sf"/>
</dbReference>
<gene>
    <name evidence="6" type="ORF">LVJ83_10960</name>
</gene>
<evidence type="ECO:0000256" key="3">
    <source>
        <dbReference type="ARBA" id="ARBA00023163"/>
    </source>
</evidence>
<dbReference type="InterPro" id="IPR036390">
    <property type="entry name" value="WH_DNA-bd_sf"/>
</dbReference>
<dbReference type="Pfam" id="PF09339">
    <property type="entry name" value="HTH_IclR"/>
    <property type="match status" value="1"/>
</dbReference>
<dbReference type="PANTHER" id="PTHR30136">
    <property type="entry name" value="HELIX-TURN-HELIX TRANSCRIPTIONAL REGULATOR, ICLR FAMILY"/>
    <property type="match status" value="1"/>
</dbReference>
<proteinExistence type="predicted"/>
<dbReference type="Gene3D" id="3.30.450.40">
    <property type="match status" value="1"/>
</dbReference>
<dbReference type="PANTHER" id="PTHR30136:SF24">
    <property type="entry name" value="HTH-TYPE TRANSCRIPTIONAL REPRESSOR ALLR"/>
    <property type="match status" value="1"/>
</dbReference>
<dbReference type="RefSeq" id="WP_244784614.1">
    <property type="nucleotide sequence ID" value="NZ_CP091508.1"/>
</dbReference>
<feature type="domain" description="IclR-ED" evidence="5">
    <location>
        <begin position="69"/>
        <end position="251"/>
    </location>
</feature>
<protein>
    <submittedName>
        <fullName evidence="6">IclR family transcriptional regulator</fullName>
    </submittedName>
</protein>
<dbReference type="InterPro" id="IPR014757">
    <property type="entry name" value="Tscrpt_reg_IclR_C"/>
</dbReference>
<feature type="domain" description="HTH iclR-type" evidence="4">
    <location>
        <begin position="7"/>
        <end position="68"/>
    </location>
</feature>
<evidence type="ECO:0000259" key="4">
    <source>
        <dbReference type="PROSITE" id="PS51077"/>
    </source>
</evidence>
<dbReference type="PROSITE" id="PS51077">
    <property type="entry name" value="HTH_ICLR"/>
    <property type="match status" value="1"/>
</dbReference>
<dbReference type="SUPFAM" id="SSF55781">
    <property type="entry name" value="GAF domain-like"/>
    <property type="match status" value="1"/>
</dbReference>